<keyword evidence="8 12" id="KW-0472">Membrane</keyword>
<protein>
    <recommendedName>
        <fullName evidence="12">Fluoride-specific ion channel FluC</fullName>
    </recommendedName>
</protein>
<dbReference type="GO" id="GO:0062054">
    <property type="term" value="F:fluoride channel activity"/>
    <property type="evidence" value="ECO:0007669"/>
    <property type="project" value="UniProtKB-UniRule"/>
</dbReference>
<dbReference type="PANTHER" id="PTHR28259:SF1">
    <property type="entry name" value="FLUORIDE EXPORT PROTEIN 1-RELATED"/>
    <property type="match status" value="1"/>
</dbReference>
<gene>
    <name evidence="12" type="primary">fluC</name>
    <name evidence="12" type="synonym">crcB</name>
    <name evidence="13" type="ORF">DES49_0265</name>
</gene>
<keyword evidence="14" id="KW-1185">Reference proteome</keyword>
<keyword evidence="12" id="KW-0479">Metal-binding</keyword>
<keyword evidence="7 12" id="KW-0406">Ion transport</keyword>
<reference evidence="13 14" key="1">
    <citation type="submission" date="2019-03" db="EMBL/GenBank/DDBJ databases">
        <title>Genomic Encyclopedia of Type Strains, Phase IV (KMG-IV): sequencing the most valuable type-strain genomes for metagenomic binning, comparative biology and taxonomic classification.</title>
        <authorList>
            <person name="Goeker M."/>
        </authorList>
    </citation>
    <scope>NUCLEOTIDE SEQUENCE [LARGE SCALE GENOMIC DNA]</scope>
    <source>
        <strain evidence="13 14">DSM 15505</strain>
    </source>
</reference>
<feature type="binding site" evidence="12">
    <location>
        <position position="82"/>
    </location>
    <ligand>
        <name>Na(+)</name>
        <dbReference type="ChEBI" id="CHEBI:29101"/>
        <note>structural</note>
    </ligand>
</feature>
<keyword evidence="12" id="KW-0813">Transport</keyword>
<comment type="function">
    <text evidence="12">Fluoride-specific ion channel. Important for reducing fluoride concentration in the cell, thus reducing its toxicity.</text>
</comment>
<sequence length="135" mass="14496">MSHLVTLAVALGSMLGTLLRYSIDLGLASALPAFLPWGTLGVNVVGSLLIGWLASAHFPAGHWMNRVAWRQFLVTGFCGGFTTFSLFSLQTFTLIEDGHWVRAGSNTALTLGLMMGAVTAGYLVAQRRNKKQQGI</sequence>
<comment type="similarity">
    <text evidence="10 12">Belongs to the fluoride channel Fluc/FEX (TC 1.A.43) family.</text>
</comment>
<evidence type="ECO:0000256" key="1">
    <source>
        <dbReference type="ARBA" id="ARBA00004651"/>
    </source>
</evidence>
<dbReference type="HAMAP" id="MF_00454">
    <property type="entry name" value="FluC"/>
    <property type="match status" value="1"/>
</dbReference>
<dbReference type="Proteomes" id="UP000295830">
    <property type="component" value="Unassembled WGS sequence"/>
</dbReference>
<feature type="transmembrane region" description="Helical" evidence="12">
    <location>
        <begin position="72"/>
        <end position="95"/>
    </location>
</feature>
<evidence type="ECO:0000256" key="6">
    <source>
        <dbReference type="ARBA" id="ARBA00023053"/>
    </source>
</evidence>
<keyword evidence="2 12" id="KW-1003">Cell membrane</keyword>
<evidence type="ECO:0000256" key="4">
    <source>
        <dbReference type="ARBA" id="ARBA00022692"/>
    </source>
</evidence>
<evidence type="ECO:0000256" key="7">
    <source>
        <dbReference type="ARBA" id="ARBA00023065"/>
    </source>
</evidence>
<accession>A0A4R7K0T3</accession>
<keyword evidence="6 12" id="KW-0915">Sodium</keyword>
<comment type="catalytic activity">
    <reaction evidence="11">
        <text>fluoride(in) = fluoride(out)</text>
        <dbReference type="Rhea" id="RHEA:76159"/>
        <dbReference type="ChEBI" id="CHEBI:17051"/>
    </reaction>
    <physiologicalReaction direction="left-to-right" evidence="11">
        <dbReference type="Rhea" id="RHEA:76160"/>
    </physiologicalReaction>
</comment>
<dbReference type="AlphaFoldDB" id="A0A4R7K0T3"/>
<evidence type="ECO:0000256" key="12">
    <source>
        <dbReference type="HAMAP-Rule" id="MF_00454"/>
    </source>
</evidence>
<keyword evidence="9 12" id="KW-0407">Ion channel</keyword>
<dbReference type="OrthoDB" id="9806299at2"/>
<dbReference type="EMBL" id="SOAX01000001">
    <property type="protein sequence ID" value="TDT44165.1"/>
    <property type="molecule type" value="Genomic_DNA"/>
</dbReference>
<evidence type="ECO:0000256" key="3">
    <source>
        <dbReference type="ARBA" id="ARBA00022519"/>
    </source>
</evidence>
<evidence type="ECO:0000256" key="9">
    <source>
        <dbReference type="ARBA" id="ARBA00023303"/>
    </source>
</evidence>
<dbReference type="GO" id="GO:0046872">
    <property type="term" value="F:metal ion binding"/>
    <property type="evidence" value="ECO:0007669"/>
    <property type="project" value="UniProtKB-KW"/>
</dbReference>
<feature type="binding site" evidence="12">
    <location>
        <position position="79"/>
    </location>
    <ligand>
        <name>Na(+)</name>
        <dbReference type="ChEBI" id="CHEBI:29101"/>
        <note>structural</note>
    </ligand>
</feature>
<comment type="caution">
    <text evidence="13">The sequence shown here is derived from an EMBL/GenBank/DDBJ whole genome shotgun (WGS) entry which is preliminary data.</text>
</comment>
<evidence type="ECO:0000313" key="14">
    <source>
        <dbReference type="Proteomes" id="UP000295830"/>
    </source>
</evidence>
<keyword evidence="5 12" id="KW-1133">Transmembrane helix</keyword>
<evidence type="ECO:0000256" key="10">
    <source>
        <dbReference type="ARBA" id="ARBA00035120"/>
    </source>
</evidence>
<dbReference type="GO" id="GO:0140114">
    <property type="term" value="P:cellular detoxification of fluoride"/>
    <property type="evidence" value="ECO:0007669"/>
    <property type="project" value="UniProtKB-UniRule"/>
</dbReference>
<dbReference type="Pfam" id="PF02537">
    <property type="entry name" value="CRCB"/>
    <property type="match status" value="1"/>
</dbReference>
<evidence type="ECO:0000256" key="11">
    <source>
        <dbReference type="ARBA" id="ARBA00035585"/>
    </source>
</evidence>
<evidence type="ECO:0000256" key="5">
    <source>
        <dbReference type="ARBA" id="ARBA00022989"/>
    </source>
</evidence>
<organism evidence="13 14">
    <name type="scientific">Halospina denitrificans</name>
    <dbReference type="NCBI Taxonomy" id="332522"/>
    <lineage>
        <taxon>Bacteria</taxon>
        <taxon>Pseudomonadati</taxon>
        <taxon>Pseudomonadota</taxon>
        <taxon>Gammaproteobacteria</taxon>
        <taxon>Halospina</taxon>
    </lineage>
</organism>
<evidence type="ECO:0000313" key="13">
    <source>
        <dbReference type="EMBL" id="TDT44165.1"/>
    </source>
</evidence>
<name>A0A4R7K0T3_9GAMM</name>
<dbReference type="GO" id="GO:0005886">
    <property type="term" value="C:plasma membrane"/>
    <property type="evidence" value="ECO:0007669"/>
    <property type="project" value="UniProtKB-SubCell"/>
</dbReference>
<feature type="transmembrane region" description="Helical" evidence="12">
    <location>
        <begin position="107"/>
        <end position="125"/>
    </location>
</feature>
<keyword evidence="3" id="KW-0997">Cell inner membrane</keyword>
<keyword evidence="4 12" id="KW-0812">Transmembrane</keyword>
<proteinExistence type="inferred from homology"/>
<feature type="transmembrane region" description="Helical" evidence="12">
    <location>
        <begin position="40"/>
        <end position="60"/>
    </location>
</feature>
<evidence type="ECO:0000256" key="2">
    <source>
        <dbReference type="ARBA" id="ARBA00022475"/>
    </source>
</evidence>
<dbReference type="PANTHER" id="PTHR28259">
    <property type="entry name" value="FLUORIDE EXPORT PROTEIN 1-RELATED"/>
    <property type="match status" value="1"/>
</dbReference>
<dbReference type="InterPro" id="IPR003691">
    <property type="entry name" value="FluC"/>
</dbReference>
<dbReference type="RefSeq" id="WP_133734577.1">
    <property type="nucleotide sequence ID" value="NZ_SOAX01000001.1"/>
</dbReference>
<comment type="activity regulation">
    <text evidence="12">Na(+) is not transported, but it plays an essential structural role and its presence is essential for fluoride channel function.</text>
</comment>
<comment type="subcellular location">
    <subcellularLocation>
        <location evidence="1 12">Cell membrane</location>
        <topology evidence="1 12">Multi-pass membrane protein</topology>
    </subcellularLocation>
</comment>
<evidence type="ECO:0000256" key="8">
    <source>
        <dbReference type="ARBA" id="ARBA00023136"/>
    </source>
</evidence>